<organism evidence="2 3">
    <name type="scientific">Portunus trituberculatus</name>
    <name type="common">Swimming crab</name>
    <name type="synonym">Neptunus trituberculatus</name>
    <dbReference type="NCBI Taxonomy" id="210409"/>
    <lineage>
        <taxon>Eukaryota</taxon>
        <taxon>Metazoa</taxon>
        <taxon>Ecdysozoa</taxon>
        <taxon>Arthropoda</taxon>
        <taxon>Crustacea</taxon>
        <taxon>Multicrustacea</taxon>
        <taxon>Malacostraca</taxon>
        <taxon>Eumalacostraca</taxon>
        <taxon>Eucarida</taxon>
        <taxon>Decapoda</taxon>
        <taxon>Pleocyemata</taxon>
        <taxon>Brachyura</taxon>
        <taxon>Eubrachyura</taxon>
        <taxon>Portunoidea</taxon>
        <taxon>Portunidae</taxon>
        <taxon>Portuninae</taxon>
        <taxon>Portunus</taxon>
    </lineage>
</organism>
<gene>
    <name evidence="2" type="ORF">E2C01_042242</name>
</gene>
<protein>
    <submittedName>
        <fullName evidence="2">Uncharacterized protein</fullName>
    </submittedName>
</protein>
<accession>A0A5B7FT56</accession>
<evidence type="ECO:0000256" key="1">
    <source>
        <dbReference type="SAM" id="MobiDB-lite"/>
    </source>
</evidence>
<comment type="caution">
    <text evidence="2">The sequence shown here is derived from an EMBL/GenBank/DDBJ whole genome shotgun (WGS) entry which is preliminary data.</text>
</comment>
<reference evidence="2 3" key="1">
    <citation type="submission" date="2019-05" db="EMBL/GenBank/DDBJ databases">
        <title>Another draft genome of Portunus trituberculatus and its Hox gene families provides insights of decapod evolution.</title>
        <authorList>
            <person name="Jeong J.-H."/>
            <person name="Song I."/>
            <person name="Kim S."/>
            <person name="Choi T."/>
            <person name="Kim D."/>
            <person name="Ryu S."/>
            <person name="Kim W."/>
        </authorList>
    </citation>
    <scope>NUCLEOTIDE SEQUENCE [LARGE SCALE GENOMIC DNA]</scope>
    <source>
        <tissue evidence="2">Muscle</tissue>
    </source>
</reference>
<dbReference type="AlphaFoldDB" id="A0A5B7FT56"/>
<dbReference type="EMBL" id="VSRR010008297">
    <property type="protein sequence ID" value="MPC48469.1"/>
    <property type="molecule type" value="Genomic_DNA"/>
</dbReference>
<sequence>MHLPHIHPSFEKSKFKTKMDTPTHASESPSGEGTKNVPSDDPKCLDISLNFFYINFCNIRSLRSNFQPVEHHLSSTKHHLFLTETQLFEATDSSPFSVPSYFLYSNFRSNAGFCINVCNDLTCSRAHALESSEFSPSSFDSTVTL</sequence>
<proteinExistence type="predicted"/>
<feature type="region of interest" description="Disordered" evidence="1">
    <location>
        <begin position="14"/>
        <end position="39"/>
    </location>
</feature>
<name>A0A5B7FT56_PORTR</name>
<dbReference type="Proteomes" id="UP000324222">
    <property type="component" value="Unassembled WGS sequence"/>
</dbReference>
<keyword evidence="3" id="KW-1185">Reference proteome</keyword>
<evidence type="ECO:0000313" key="3">
    <source>
        <dbReference type="Proteomes" id="UP000324222"/>
    </source>
</evidence>
<feature type="compositionally biased region" description="Polar residues" evidence="1">
    <location>
        <begin position="23"/>
        <end position="37"/>
    </location>
</feature>
<evidence type="ECO:0000313" key="2">
    <source>
        <dbReference type="EMBL" id="MPC48469.1"/>
    </source>
</evidence>